<keyword evidence="3 9" id="KW-0813">Transport</keyword>
<keyword evidence="8 9" id="KW-0472">Membrane</keyword>
<keyword evidence="5 9" id="KW-0812">Transmembrane</keyword>
<keyword evidence="6" id="KW-0029">Amino-acid transport</keyword>
<dbReference type="NCBIfam" id="TIGR01726">
    <property type="entry name" value="HEQRo_perm_3TM"/>
    <property type="match status" value="1"/>
</dbReference>
<accession>A0ABR9QXY7</accession>
<feature type="domain" description="ABC transmembrane type-1" evidence="10">
    <location>
        <begin position="22"/>
        <end position="221"/>
    </location>
</feature>
<dbReference type="InterPro" id="IPR000515">
    <property type="entry name" value="MetI-like"/>
</dbReference>
<dbReference type="CDD" id="cd06261">
    <property type="entry name" value="TM_PBP2"/>
    <property type="match status" value="1"/>
</dbReference>
<keyword evidence="4" id="KW-1003">Cell membrane</keyword>
<evidence type="ECO:0000313" key="11">
    <source>
        <dbReference type="EMBL" id="MBE5035751.1"/>
    </source>
</evidence>
<organism evidence="11 12">
    <name type="scientific">Gallibacter intestinalis</name>
    <dbReference type="NCBI Taxonomy" id="2779356"/>
    <lineage>
        <taxon>Bacteria</taxon>
        <taxon>Bacillati</taxon>
        <taxon>Bacillota</taxon>
        <taxon>Clostridia</taxon>
        <taxon>Eubacteriales</taxon>
        <taxon>Eubacteriaceae</taxon>
        <taxon>Gallibacter</taxon>
    </lineage>
</organism>
<dbReference type="PANTHER" id="PTHR30614">
    <property type="entry name" value="MEMBRANE COMPONENT OF AMINO ACID ABC TRANSPORTER"/>
    <property type="match status" value="1"/>
</dbReference>
<evidence type="ECO:0000256" key="9">
    <source>
        <dbReference type="RuleBase" id="RU363032"/>
    </source>
</evidence>
<feature type="transmembrane region" description="Helical" evidence="9">
    <location>
        <begin position="97"/>
        <end position="118"/>
    </location>
</feature>
<evidence type="ECO:0000259" key="10">
    <source>
        <dbReference type="PROSITE" id="PS50928"/>
    </source>
</evidence>
<dbReference type="InterPro" id="IPR043429">
    <property type="entry name" value="ArtM/GltK/GlnP/TcyL/YhdX-like"/>
</dbReference>
<comment type="similarity">
    <text evidence="2">Belongs to the binding-protein-dependent transport system permease family. HisMQ subfamily.</text>
</comment>
<evidence type="ECO:0000313" key="12">
    <source>
        <dbReference type="Proteomes" id="UP001516588"/>
    </source>
</evidence>
<comment type="subcellular location">
    <subcellularLocation>
        <location evidence="1 9">Cell membrane</location>
        <topology evidence="1 9">Multi-pass membrane protein</topology>
    </subcellularLocation>
</comment>
<feature type="transmembrane region" description="Helical" evidence="9">
    <location>
        <begin position="24"/>
        <end position="46"/>
    </location>
</feature>
<evidence type="ECO:0000256" key="2">
    <source>
        <dbReference type="ARBA" id="ARBA00010072"/>
    </source>
</evidence>
<comment type="caution">
    <text evidence="11">The sequence shown here is derived from an EMBL/GenBank/DDBJ whole genome shotgun (WGS) entry which is preliminary data.</text>
</comment>
<proteinExistence type="inferred from homology"/>
<sequence length="243" mass="26911">MGFFETVKEIFLQYYPLFWDGVQVTMLLALSGTILGLFIGLVVGALKAIKPEPRDSGLVKALKRIMGFILSVYIEFFRGTPMMVQAVFLFYGLKPYLGWSPMVAGVCIISVNTGAYMAEIIRSGIQSVDRGQIEGARSIGMTNVQTMFSIVLPQALRNAFPAVINEFVINIKDSSMLSVIMVADLFFQGNSAAGSLFKYTETFFIIALIYLCLTFITSRVLMYIEKRMNAPKKNNIVKAGEAA</sequence>
<feature type="transmembrane region" description="Helical" evidence="9">
    <location>
        <begin position="203"/>
        <end position="224"/>
    </location>
</feature>
<dbReference type="EMBL" id="JADCKA010000008">
    <property type="protein sequence ID" value="MBE5035751.1"/>
    <property type="molecule type" value="Genomic_DNA"/>
</dbReference>
<evidence type="ECO:0000256" key="7">
    <source>
        <dbReference type="ARBA" id="ARBA00022989"/>
    </source>
</evidence>
<gene>
    <name evidence="11" type="ORF">INF20_05580</name>
</gene>
<evidence type="ECO:0000256" key="1">
    <source>
        <dbReference type="ARBA" id="ARBA00004651"/>
    </source>
</evidence>
<dbReference type="Proteomes" id="UP001516588">
    <property type="component" value="Unassembled WGS sequence"/>
</dbReference>
<protein>
    <submittedName>
        <fullName evidence="11">Amino acid ABC transporter permease</fullName>
    </submittedName>
</protein>
<dbReference type="PROSITE" id="PS50928">
    <property type="entry name" value="ABC_TM1"/>
    <property type="match status" value="1"/>
</dbReference>
<name>A0ABR9QXY7_9FIRM</name>
<dbReference type="PANTHER" id="PTHR30614:SF20">
    <property type="entry name" value="GLUTAMINE TRANSPORT SYSTEM PERMEASE PROTEIN GLNP"/>
    <property type="match status" value="1"/>
</dbReference>
<keyword evidence="7 9" id="KW-1133">Transmembrane helix</keyword>
<dbReference type="Pfam" id="PF00528">
    <property type="entry name" value="BPD_transp_1"/>
    <property type="match status" value="1"/>
</dbReference>
<dbReference type="RefSeq" id="WP_226385397.1">
    <property type="nucleotide sequence ID" value="NZ_JADCKA010000008.1"/>
</dbReference>
<feature type="transmembrane region" description="Helical" evidence="9">
    <location>
        <begin position="176"/>
        <end position="197"/>
    </location>
</feature>
<evidence type="ECO:0000256" key="6">
    <source>
        <dbReference type="ARBA" id="ARBA00022970"/>
    </source>
</evidence>
<evidence type="ECO:0000256" key="8">
    <source>
        <dbReference type="ARBA" id="ARBA00023136"/>
    </source>
</evidence>
<dbReference type="InterPro" id="IPR010065">
    <property type="entry name" value="AA_ABC_transptr_permease_3TM"/>
</dbReference>
<evidence type="ECO:0000256" key="5">
    <source>
        <dbReference type="ARBA" id="ARBA00022692"/>
    </source>
</evidence>
<feature type="transmembrane region" description="Helical" evidence="9">
    <location>
        <begin position="67"/>
        <end position="91"/>
    </location>
</feature>
<keyword evidence="12" id="KW-1185">Reference proteome</keyword>
<evidence type="ECO:0000256" key="3">
    <source>
        <dbReference type="ARBA" id="ARBA00022448"/>
    </source>
</evidence>
<evidence type="ECO:0000256" key="4">
    <source>
        <dbReference type="ARBA" id="ARBA00022475"/>
    </source>
</evidence>
<reference evidence="11 12" key="1">
    <citation type="submission" date="2020-10" db="EMBL/GenBank/DDBJ databases">
        <title>ChiBAC.</title>
        <authorList>
            <person name="Zenner C."/>
            <person name="Hitch T.C.A."/>
            <person name="Clavel T."/>
        </authorList>
    </citation>
    <scope>NUCLEOTIDE SEQUENCE [LARGE SCALE GENOMIC DNA]</scope>
    <source>
        <strain evidence="11 12">DSM 108706</strain>
    </source>
</reference>